<protein>
    <submittedName>
        <fullName evidence="2">ArsR family transcriptional regulator</fullName>
    </submittedName>
</protein>
<feature type="domain" description="HTH arsR-type" evidence="1">
    <location>
        <begin position="35"/>
        <end position="111"/>
    </location>
</feature>
<dbReference type="STRING" id="1839936.SBU_000904"/>
<dbReference type="SUPFAM" id="SSF46785">
    <property type="entry name" value="Winged helix' DNA-binding domain"/>
    <property type="match status" value="1"/>
</dbReference>
<dbReference type="AlphaFoldDB" id="A0A1F2P5T7"/>
<evidence type="ECO:0000313" key="3">
    <source>
        <dbReference type="Proteomes" id="UP000185779"/>
    </source>
</evidence>
<evidence type="ECO:0000313" key="2">
    <source>
        <dbReference type="EMBL" id="OFV66362.1"/>
    </source>
</evidence>
<name>A0A1F2P5T7_9EURY</name>
<evidence type="ECO:0000259" key="1">
    <source>
        <dbReference type="SMART" id="SM00418"/>
    </source>
</evidence>
<dbReference type="InterPro" id="IPR011991">
    <property type="entry name" value="ArsR-like_HTH"/>
</dbReference>
<dbReference type="SMART" id="SM00418">
    <property type="entry name" value="HTH_ARSR"/>
    <property type="match status" value="1"/>
</dbReference>
<dbReference type="EMBL" id="LYOR01000003">
    <property type="protein sequence ID" value="OFV66362.1"/>
    <property type="molecule type" value="Genomic_DNA"/>
</dbReference>
<sequence length="117" mass="13899">MNEMVEDALKRKKEAWLEELKKKGKLIDPKEDHRIAWRTMQNRTRREILAFVVGGKSIEEIKERFNLGDAEVKLHLDMLENALYVESVKKGDEIYYYPTPRGEEYLENVEKREEKGS</sequence>
<reference evidence="2" key="1">
    <citation type="submission" date="2016-05" db="EMBL/GenBank/DDBJ databases">
        <title>Microbial consortia oxidize butane by reversing methanogenesis.</title>
        <authorList>
            <person name="Laso-Perez R."/>
            <person name="Richter M."/>
            <person name="Wegener G."/>
            <person name="Musat F."/>
        </authorList>
    </citation>
    <scope>NUCLEOTIDE SEQUENCE [LARGE SCALE GENOMIC DNA]</scope>
    <source>
        <strain evidence="2">BOX1</strain>
    </source>
</reference>
<proteinExistence type="predicted"/>
<gene>
    <name evidence="2" type="ORF">SBU_000904</name>
</gene>
<dbReference type="InterPro" id="IPR036388">
    <property type="entry name" value="WH-like_DNA-bd_sf"/>
</dbReference>
<comment type="caution">
    <text evidence="2">The sequence shown here is derived from an EMBL/GenBank/DDBJ whole genome shotgun (WGS) entry which is preliminary data.</text>
</comment>
<keyword evidence="3" id="KW-1185">Reference proteome</keyword>
<accession>A0A1F2P5T7</accession>
<dbReference type="InterPro" id="IPR036390">
    <property type="entry name" value="WH_DNA-bd_sf"/>
</dbReference>
<dbReference type="Gene3D" id="1.10.10.10">
    <property type="entry name" value="Winged helix-like DNA-binding domain superfamily/Winged helix DNA-binding domain"/>
    <property type="match status" value="1"/>
</dbReference>
<dbReference type="CDD" id="cd00090">
    <property type="entry name" value="HTH_ARSR"/>
    <property type="match status" value="1"/>
</dbReference>
<dbReference type="InterPro" id="IPR001845">
    <property type="entry name" value="HTH_ArsR_DNA-bd_dom"/>
</dbReference>
<organism evidence="2 3">
    <name type="scientific">Candidatus Syntropharchaeum butanivorans</name>
    <dbReference type="NCBI Taxonomy" id="1839936"/>
    <lineage>
        <taxon>Archaea</taxon>
        <taxon>Methanobacteriati</taxon>
        <taxon>Methanobacteriota</taxon>
        <taxon>Stenosarchaea group</taxon>
        <taxon>Methanomicrobia</taxon>
        <taxon>Methanosarcinales</taxon>
        <taxon>ANME-2 cluster</taxon>
        <taxon>Candidatus Syntropharchaeum</taxon>
    </lineage>
</organism>
<dbReference type="Proteomes" id="UP000185779">
    <property type="component" value="Unassembled WGS sequence"/>
</dbReference>
<dbReference type="GO" id="GO:0003700">
    <property type="term" value="F:DNA-binding transcription factor activity"/>
    <property type="evidence" value="ECO:0007669"/>
    <property type="project" value="InterPro"/>
</dbReference>